<evidence type="ECO:0000313" key="2">
    <source>
        <dbReference type="Proteomes" id="UP001497516"/>
    </source>
</evidence>
<dbReference type="EMBL" id="OZ034814">
    <property type="protein sequence ID" value="CAL1361188.1"/>
    <property type="molecule type" value="Genomic_DNA"/>
</dbReference>
<keyword evidence="2" id="KW-1185">Reference proteome</keyword>
<sequence length="133" mass="14922">MNQNTHGCCPLVVYLLPHDQRGERSSGWILHNKRESKSSSRRVGRRGIGRGESGASIVGLFMTISNILRRSGSRIRVARTEVPANTSKYFFPSSFVESLTSKVSFPYLWPRSRPTKKSQIELVGRLGNEGDSR</sequence>
<dbReference type="AlphaFoldDB" id="A0AAV2CXR9"/>
<protein>
    <submittedName>
        <fullName evidence="1">Uncharacterized protein</fullName>
    </submittedName>
</protein>
<gene>
    <name evidence="1" type="ORF">LTRI10_LOCUS8575</name>
</gene>
<reference evidence="1 2" key="1">
    <citation type="submission" date="2024-04" db="EMBL/GenBank/DDBJ databases">
        <authorList>
            <person name="Fracassetti M."/>
        </authorList>
    </citation>
    <scope>NUCLEOTIDE SEQUENCE [LARGE SCALE GENOMIC DNA]</scope>
</reference>
<name>A0AAV2CXR9_9ROSI</name>
<accession>A0AAV2CXR9</accession>
<evidence type="ECO:0000313" key="1">
    <source>
        <dbReference type="EMBL" id="CAL1361188.1"/>
    </source>
</evidence>
<proteinExistence type="predicted"/>
<organism evidence="1 2">
    <name type="scientific">Linum trigynum</name>
    <dbReference type="NCBI Taxonomy" id="586398"/>
    <lineage>
        <taxon>Eukaryota</taxon>
        <taxon>Viridiplantae</taxon>
        <taxon>Streptophyta</taxon>
        <taxon>Embryophyta</taxon>
        <taxon>Tracheophyta</taxon>
        <taxon>Spermatophyta</taxon>
        <taxon>Magnoliopsida</taxon>
        <taxon>eudicotyledons</taxon>
        <taxon>Gunneridae</taxon>
        <taxon>Pentapetalae</taxon>
        <taxon>rosids</taxon>
        <taxon>fabids</taxon>
        <taxon>Malpighiales</taxon>
        <taxon>Linaceae</taxon>
        <taxon>Linum</taxon>
    </lineage>
</organism>
<dbReference type="Proteomes" id="UP001497516">
    <property type="component" value="Chromosome 10"/>
</dbReference>